<evidence type="ECO:0000313" key="2">
    <source>
        <dbReference type="EMBL" id="KAF2750659.1"/>
    </source>
</evidence>
<reference evidence="2" key="1">
    <citation type="journal article" date="2020" name="Stud. Mycol.">
        <title>101 Dothideomycetes genomes: a test case for predicting lifestyles and emergence of pathogens.</title>
        <authorList>
            <person name="Haridas S."/>
            <person name="Albert R."/>
            <person name="Binder M."/>
            <person name="Bloem J."/>
            <person name="Labutti K."/>
            <person name="Salamov A."/>
            <person name="Andreopoulos B."/>
            <person name="Baker S."/>
            <person name="Barry K."/>
            <person name="Bills G."/>
            <person name="Bluhm B."/>
            <person name="Cannon C."/>
            <person name="Castanera R."/>
            <person name="Culley D."/>
            <person name="Daum C."/>
            <person name="Ezra D."/>
            <person name="Gonzalez J."/>
            <person name="Henrissat B."/>
            <person name="Kuo A."/>
            <person name="Liang C."/>
            <person name="Lipzen A."/>
            <person name="Lutzoni F."/>
            <person name="Magnuson J."/>
            <person name="Mondo S."/>
            <person name="Nolan M."/>
            <person name="Ohm R."/>
            <person name="Pangilinan J."/>
            <person name="Park H.-J."/>
            <person name="Ramirez L."/>
            <person name="Alfaro M."/>
            <person name="Sun H."/>
            <person name="Tritt A."/>
            <person name="Yoshinaga Y."/>
            <person name="Zwiers L.-H."/>
            <person name="Turgeon B."/>
            <person name="Goodwin S."/>
            <person name="Spatafora J."/>
            <person name="Crous P."/>
            <person name="Grigoriev I."/>
        </authorList>
    </citation>
    <scope>NUCLEOTIDE SEQUENCE</scope>
    <source>
        <strain evidence="2">CBS 119925</strain>
    </source>
</reference>
<evidence type="ECO:0000256" key="1">
    <source>
        <dbReference type="SAM" id="MobiDB-lite"/>
    </source>
</evidence>
<accession>A0A6A6VLI5</accession>
<organism evidence="2 3">
    <name type="scientific">Sporormia fimetaria CBS 119925</name>
    <dbReference type="NCBI Taxonomy" id="1340428"/>
    <lineage>
        <taxon>Eukaryota</taxon>
        <taxon>Fungi</taxon>
        <taxon>Dikarya</taxon>
        <taxon>Ascomycota</taxon>
        <taxon>Pezizomycotina</taxon>
        <taxon>Dothideomycetes</taxon>
        <taxon>Pleosporomycetidae</taxon>
        <taxon>Pleosporales</taxon>
        <taxon>Sporormiaceae</taxon>
        <taxon>Sporormia</taxon>
    </lineage>
</organism>
<proteinExistence type="predicted"/>
<protein>
    <submittedName>
        <fullName evidence="2">Uncharacterized protein</fullName>
    </submittedName>
</protein>
<dbReference type="Proteomes" id="UP000799440">
    <property type="component" value="Unassembled WGS sequence"/>
</dbReference>
<keyword evidence="3" id="KW-1185">Reference proteome</keyword>
<sequence length="103" mass="11681">MKWQASHQPGFPANAKPSLSNRREYTHCPQRASIDMSELFRVPPALPRWLRQLRKEQCSQILAVYKKGPLIVCFFLPSTTFVASVLRLCCCKSRPSKLCCGVA</sequence>
<evidence type="ECO:0000313" key="3">
    <source>
        <dbReference type="Proteomes" id="UP000799440"/>
    </source>
</evidence>
<feature type="region of interest" description="Disordered" evidence="1">
    <location>
        <begin position="1"/>
        <end position="20"/>
    </location>
</feature>
<dbReference type="EMBL" id="MU006563">
    <property type="protein sequence ID" value="KAF2750659.1"/>
    <property type="molecule type" value="Genomic_DNA"/>
</dbReference>
<name>A0A6A6VLI5_9PLEO</name>
<dbReference type="AlphaFoldDB" id="A0A6A6VLI5"/>
<gene>
    <name evidence="2" type="ORF">M011DRAFT_178871</name>
</gene>